<sequence length="111" mass="12654">MMKFQCYRMPLLEPETGDAFKIDLPMGYVIRDLIMDRQGTLTIVGEYPLKQERKVERTLALAGIGAEIDDRYKFLMTAVQDGEVIGAWYEQLSDQNPVDQFIALVSTPYGD</sequence>
<evidence type="ECO:0000313" key="1">
    <source>
        <dbReference type="EMBL" id="XDG30422.1"/>
    </source>
</evidence>
<name>A0AB39AI74_9VIRU</name>
<dbReference type="EMBL" id="PP916319">
    <property type="protein sequence ID" value="XDG30422.1"/>
    <property type="molecule type" value="Genomic_DNA"/>
</dbReference>
<organism evidence="1">
    <name type="scientific">Pseudomonas phage vB_PaeS_HTN2</name>
    <dbReference type="NCBI Taxonomy" id="3236647"/>
    <lineage>
        <taxon>Viruses</taxon>
    </lineage>
</organism>
<reference evidence="1" key="2">
    <citation type="submission" date="2024-08" db="EMBL/GenBank/DDBJ databases">
        <title>Characterization of Pseudomonas aeruginosa phages for therapeutic use.</title>
        <authorList>
            <person name="Nour El-Din H."/>
        </authorList>
    </citation>
    <scope>NUCLEOTIDE SEQUENCE</scope>
</reference>
<proteinExistence type="predicted"/>
<accession>A0AB39AI74</accession>
<reference evidence="1" key="1">
    <citation type="submission" date="2024-06" db="EMBL/GenBank/DDBJ databases">
        <authorList>
            <person name="Peters D.L."/>
        </authorList>
    </citation>
    <scope>NUCLEOTIDE SEQUENCE</scope>
</reference>
<protein>
    <submittedName>
        <fullName evidence="1">Uncharacterized protein</fullName>
    </submittedName>
</protein>
<gene>
    <name evidence="1" type="ORF">ABMZ61_05</name>
</gene>